<dbReference type="Proteomes" id="UP000256661">
    <property type="component" value="Unassembled WGS sequence"/>
</dbReference>
<evidence type="ECO:0000256" key="4">
    <source>
        <dbReference type="PROSITE-ProRule" id="PRU01100"/>
    </source>
</evidence>
<dbReference type="Gene3D" id="3.20.20.80">
    <property type="entry name" value="Glycosidases"/>
    <property type="match status" value="1"/>
</dbReference>
<dbReference type="EMBL" id="QTTT01000001">
    <property type="protein sequence ID" value="REE96183.1"/>
    <property type="molecule type" value="Genomic_DNA"/>
</dbReference>
<feature type="compositionally biased region" description="Low complexity" evidence="5">
    <location>
        <begin position="56"/>
        <end position="75"/>
    </location>
</feature>
<evidence type="ECO:0000313" key="8">
    <source>
        <dbReference type="Proteomes" id="UP000256661"/>
    </source>
</evidence>
<evidence type="ECO:0000256" key="1">
    <source>
        <dbReference type="ARBA" id="ARBA00007754"/>
    </source>
</evidence>
<dbReference type="Pfam" id="PF02156">
    <property type="entry name" value="Glyco_hydro_26"/>
    <property type="match status" value="1"/>
</dbReference>
<evidence type="ECO:0000256" key="2">
    <source>
        <dbReference type="ARBA" id="ARBA00022801"/>
    </source>
</evidence>
<evidence type="ECO:0000313" key="7">
    <source>
        <dbReference type="EMBL" id="REE96183.1"/>
    </source>
</evidence>
<evidence type="ECO:0000256" key="3">
    <source>
        <dbReference type="ARBA" id="ARBA00023295"/>
    </source>
</evidence>
<keyword evidence="2 7" id="KW-0378">Hydrolase</keyword>
<evidence type="ECO:0000256" key="5">
    <source>
        <dbReference type="SAM" id="MobiDB-lite"/>
    </source>
</evidence>
<protein>
    <submittedName>
        <fullName evidence="7">Glycosyl hydrolase family 26</fullName>
    </submittedName>
</protein>
<gene>
    <name evidence="7" type="ORF">DFJ69_1610</name>
</gene>
<dbReference type="PANTHER" id="PTHR40079:SF4">
    <property type="entry name" value="GH26 DOMAIN-CONTAINING PROTEIN-RELATED"/>
    <property type="match status" value="1"/>
</dbReference>
<comment type="caution">
    <text evidence="4">Lacks conserved residue(s) required for the propagation of feature annotation.</text>
</comment>
<dbReference type="PANTHER" id="PTHR40079">
    <property type="entry name" value="MANNAN ENDO-1,4-BETA-MANNOSIDASE E-RELATED"/>
    <property type="match status" value="1"/>
</dbReference>
<accession>A0A3D9SQD0</accession>
<comment type="similarity">
    <text evidence="1 4">Belongs to the glycosyl hydrolase 26 family.</text>
</comment>
<evidence type="ECO:0000259" key="6">
    <source>
        <dbReference type="PROSITE" id="PS51764"/>
    </source>
</evidence>
<name>A0A3D9SQD0_9ACTN</name>
<dbReference type="InterPro" id="IPR017853">
    <property type="entry name" value="GH"/>
</dbReference>
<dbReference type="AlphaFoldDB" id="A0A3D9SQD0"/>
<dbReference type="GO" id="GO:0016985">
    <property type="term" value="F:mannan endo-1,4-beta-mannosidase activity"/>
    <property type="evidence" value="ECO:0007669"/>
    <property type="project" value="InterPro"/>
</dbReference>
<feature type="region of interest" description="Disordered" evidence="5">
    <location>
        <begin position="12"/>
        <end position="76"/>
    </location>
</feature>
<reference evidence="7 8" key="1">
    <citation type="submission" date="2018-08" db="EMBL/GenBank/DDBJ databases">
        <title>Sequencing the genomes of 1000 actinobacteria strains.</title>
        <authorList>
            <person name="Klenk H.-P."/>
        </authorList>
    </citation>
    <scope>NUCLEOTIDE SEQUENCE [LARGE SCALE GENOMIC DNA]</scope>
    <source>
        <strain evidence="7 8">DSM 43927</strain>
    </source>
</reference>
<dbReference type="GO" id="GO:0006080">
    <property type="term" value="P:substituted mannan metabolic process"/>
    <property type="evidence" value="ECO:0007669"/>
    <property type="project" value="InterPro"/>
</dbReference>
<dbReference type="InterPro" id="IPR022790">
    <property type="entry name" value="GH26_dom"/>
</dbReference>
<proteinExistence type="inferred from homology"/>
<feature type="domain" description="GH26" evidence="6">
    <location>
        <begin position="34"/>
        <end position="340"/>
    </location>
</feature>
<comment type="caution">
    <text evidence="7">The sequence shown here is derived from an EMBL/GenBank/DDBJ whole genome shotgun (WGS) entry which is preliminary data.</text>
</comment>
<dbReference type="InterPro" id="IPR000805">
    <property type="entry name" value="Glyco_hydro_26"/>
</dbReference>
<dbReference type="SUPFAM" id="SSF51445">
    <property type="entry name" value="(Trans)glycosidases"/>
    <property type="match status" value="1"/>
</dbReference>
<keyword evidence="3" id="KW-0326">Glycosidase</keyword>
<organism evidence="7 8">
    <name type="scientific">Thermomonospora umbrina</name>
    <dbReference type="NCBI Taxonomy" id="111806"/>
    <lineage>
        <taxon>Bacteria</taxon>
        <taxon>Bacillati</taxon>
        <taxon>Actinomycetota</taxon>
        <taxon>Actinomycetes</taxon>
        <taxon>Streptosporangiales</taxon>
        <taxon>Thermomonosporaceae</taxon>
        <taxon>Thermomonospora</taxon>
    </lineage>
</organism>
<dbReference type="PROSITE" id="PS51764">
    <property type="entry name" value="GH26"/>
    <property type="match status" value="1"/>
</dbReference>
<keyword evidence="8" id="KW-1185">Reference proteome</keyword>
<sequence>MTLAAVLALTGCDGGERATPKIQSTARPGVAPTPPAKGAYFGAWVDPVRDRPRGPVPSGSPSGSPSPSKSPAPSDEAGVAAFTGFERDLGRRLDIAASFRTWKERFPQDSDTRLLADGRFLLLTWSGTDTREISAGRHDDHIRSRARAIRDLRKPIFLRWQPNMDSSGIQKTRIHSAGDFVTAWKRMRQIFREERVDNVAWVWCPTAKGFSGGNAASFYPGDDQVDWIAADVYPGGGYEYRDFSEAAAGFMDWAGGRPKPIMISEFGVPRSYTARRAEWLRKTATYLQDPQVKAVVYYDSDEGGTDEFGERRYEYSLAGDATALSALREMATTPYFNSRDLPVTSGG</sequence>